<dbReference type="NCBIfam" id="NF033510">
    <property type="entry name" value="Ca_tandemer"/>
    <property type="match status" value="5"/>
</dbReference>
<evidence type="ECO:0000313" key="4">
    <source>
        <dbReference type="Proteomes" id="UP000319715"/>
    </source>
</evidence>
<evidence type="ECO:0000256" key="1">
    <source>
        <dbReference type="SAM" id="MobiDB-lite"/>
    </source>
</evidence>
<name>A0ABY2ZZ24_9GAMM</name>
<sequence>MANIQDKLENARVISTKDQFYKWIDKSVGDANGGKLEITIDGEMHIVDISEDGKWSFDPKTSWLDGTHVIQLVSIDKATNPSNPTIFILDMDTTPPAKPEIWRVIDDAAAEDRYLTPGDATSDKTPALSGVAEPGTIVTLYDNGKEIGSVVADKMGAWSITPELADGEHKLTVMAKDTVGHESPISDAFNLTIADGVVTQAVNEAVSETPAEAAIVDAANSAGEPVRTINTKVITISGGNAEPNALVQIVIDETVYTTRADASGKWQFESPELKEGLHVAGIRYLDRAGNWGSSTPRIYNIDTSAPEAPQIMRVIDNEGSADTYLTPGNYTNDKTPTLYGVAQPDRLVKIYDIYSKAIGSVKAGADGRWSFTPELTTDGTHVFSASYTDRFGAESPRSDNFALTLDTKVPDAPSLNEVFDDEGRVTGPLKSGDITDDKTPTLSGRGDAGVIVRVWDGDKLIGSTVVDSRGEWKLEVELGEGEHSLVVDSISKGGTVSEKTDPFKLVVDSNILPAPVVDEMVANNGDEERVLQPGDSTNDTTPVLRGEGNNGDVISVIVDGEPVASAIVRDGKWEIELPELAEGSHDIELIAKDPSTGKESPTSDPINVIIDITPPDQPKPPTIIDNEGDKNGPVEPGQPIDDNRPGFGGDGGNPGDKVEVIIEDGTGNKVVIGTGIVGEDGKWEVKPENPIDDGNYQVIIGITDPAGNESQPSDPIDLIIDTKKPGSMEGSYVLEDNVGPIQGNIENGMVTDDKQPTLKGTSPDLSQVIIYIDDLEPIVVDVVNGEWSYELPELGEGNHKVEVQPVSQSGVKGDKEAAINFDVDTTKPEPVEGGPKANFEGVFADKTGIEIPVRPDTNDDTLIFKGKGSENGSIVMIWADEARENLIGSTVVQNGVWRYESDKLAEGDYAFNVTIRDAAGNELVIDHTVKTNVDVTPPPPPEINSIFAVGATDVEGLMSMSLNDIMAQGQDSLFIDNGKSQLVVNAKQGEVLTLEDILPAGEDASSWQQATGTVTVGGNEYNVYSNGDAELLVQNLHNEQH</sequence>
<feature type="region of interest" description="Disordered" evidence="1">
    <location>
        <begin position="414"/>
        <end position="442"/>
    </location>
</feature>
<reference evidence="3 4" key="1">
    <citation type="submission" date="2019-06" db="EMBL/GenBank/DDBJ databases">
        <title>Pantoea dispersa Assembly.</title>
        <authorList>
            <person name="Wang J."/>
        </authorList>
    </citation>
    <scope>NUCLEOTIDE SEQUENCE [LARGE SCALE GENOMIC DNA]</scope>
    <source>
        <strain evidence="4">bio</strain>
    </source>
</reference>
<dbReference type="InterPro" id="IPR044016">
    <property type="entry name" value="Big_13"/>
</dbReference>
<dbReference type="Proteomes" id="UP000319715">
    <property type="component" value="Unassembled WGS sequence"/>
</dbReference>
<accession>A0ABY2ZZ24</accession>
<feature type="domain" description="Bacterial Ig-like" evidence="2">
    <location>
        <begin position="621"/>
        <end position="722"/>
    </location>
</feature>
<feature type="domain" description="Bacterial Ig-like" evidence="2">
    <location>
        <begin position="424"/>
        <end position="508"/>
    </location>
</feature>
<comment type="caution">
    <text evidence="3">The sequence shown here is derived from an EMBL/GenBank/DDBJ whole genome shotgun (WGS) entry which is preliminary data.</text>
</comment>
<proteinExistence type="predicted"/>
<feature type="domain" description="Bacterial Ig-like" evidence="2">
    <location>
        <begin position="120"/>
        <end position="193"/>
    </location>
</feature>
<protein>
    <recommendedName>
        <fullName evidence="2">Bacterial Ig-like domain-containing protein</fullName>
    </recommendedName>
</protein>
<feature type="domain" description="Bacterial Ig-like" evidence="2">
    <location>
        <begin position="857"/>
        <end position="923"/>
    </location>
</feature>
<feature type="domain" description="Bacterial Ig-like" evidence="2">
    <location>
        <begin position="536"/>
        <end position="611"/>
    </location>
</feature>
<evidence type="ECO:0000313" key="3">
    <source>
        <dbReference type="EMBL" id="TQC74579.1"/>
    </source>
</evidence>
<dbReference type="Pfam" id="PF19077">
    <property type="entry name" value="Big_13"/>
    <property type="match status" value="7"/>
</dbReference>
<organism evidence="3 4">
    <name type="scientific">Pantoea dispersa</name>
    <dbReference type="NCBI Taxonomy" id="59814"/>
    <lineage>
        <taxon>Bacteria</taxon>
        <taxon>Pseudomonadati</taxon>
        <taxon>Pseudomonadota</taxon>
        <taxon>Gammaproteobacteria</taxon>
        <taxon>Enterobacterales</taxon>
        <taxon>Erwiniaceae</taxon>
        <taxon>Pantoea</taxon>
    </lineage>
</organism>
<feature type="domain" description="Bacterial Ig-like" evidence="2">
    <location>
        <begin position="229"/>
        <end position="303"/>
    </location>
</feature>
<dbReference type="Gene3D" id="3.30.420.430">
    <property type="match status" value="8"/>
</dbReference>
<gene>
    <name evidence="3" type="ORF">FK492_13970</name>
</gene>
<evidence type="ECO:0000259" key="2">
    <source>
        <dbReference type="Pfam" id="PF19077"/>
    </source>
</evidence>
<feature type="domain" description="Bacterial Ig-like" evidence="2">
    <location>
        <begin position="328"/>
        <end position="407"/>
    </location>
</feature>
<dbReference type="RefSeq" id="WP_141496437.1">
    <property type="nucleotide sequence ID" value="NZ_VICF01000004.1"/>
</dbReference>
<dbReference type="EMBL" id="VICF01000004">
    <property type="protein sequence ID" value="TQC74579.1"/>
    <property type="molecule type" value="Genomic_DNA"/>
</dbReference>
<feature type="region of interest" description="Disordered" evidence="1">
    <location>
        <begin position="613"/>
        <end position="656"/>
    </location>
</feature>
<feature type="region of interest" description="Disordered" evidence="1">
    <location>
        <begin position="528"/>
        <end position="547"/>
    </location>
</feature>
<keyword evidence="4" id="KW-1185">Reference proteome</keyword>